<name>A0ABU1DB24_9HYPH</name>
<evidence type="ECO:0000313" key="3">
    <source>
        <dbReference type="Proteomes" id="UP001181622"/>
    </source>
</evidence>
<comment type="caution">
    <text evidence="2">The sequence shown here is derived from an EMBL/GenBank/DDBJ whole genome shotgun (WGS) entry which is preliminary data.</text>
</comment>
<dbReference type="RefSeq" id="WP_309388372.1">
    <property type="nucleotide sequence ID" value="NZ_JADBEO010000002.1"/>
</dbReference>
<sequence>MSDADALRPGTARRPLIFSMDGFREGLVFIAILSSFFVQFEPAPYDLLIVAAFALFAFTGLGLPRALLPFLLLVILYQLGAVLTLTTVLDRENTARWTMIGAFLAVTGVFFSFYLAERTESRARRIAQAWLIAGTVGGALAIVGYFHLVPFSENLLRYGRAMGLFKDPNVYAPWLVFPAVVIIQRLYGSGLKRSLLLMMPLGLIVAGVLLSFSRGAWGHLIASTAMMTALTVLVAPSAGRRARILVTCVAAVVAAALLVVALLQIPAVQQLMEQRASLEQSYDVGHGGRFANHTIGWRMALEEPLGIGIFQFAKKVGADVHNTYLNGFLSYGWLGGISLLAITSLTVVLGFRYVLAPTPWRPIFICAFSTWAVLMIEAAVIDVDHWRHQWMLLGMMWGFFVATAAWERRTVAPQAIGLISARG</sequence>
<feature type="transmembrane region" description="Helical" evidence="1">
    <location>
        <begin position="363"/>
        <end position="381"/>
    </location>
</feature>
<evidence type="ECO:0000256" key="1">
    <source>
        <dbReference type="SAM" id="Phobius"/>
    </source>
</evidence>
<feature type="transmembrane region" description="Helical" evidence="1">
    <location>
        <begin position="70"/>
        <end position="89"/>
    </location>
</feature>
<feature type="transmembrane region" description="Helical" evidence="1">
    <location>
        <begin position="387"/>
        <end position="406"/>
    </location>
</feature>
<dbReference type="Proteomes" id="UP001181622">
    <property type="component" value="Unassembled WGS sequence"/>
</dbReference>
<feature type="transmembrane region" description="Helical" evidence="1">
    <location>
        <begin position="95"/>
        <end position="116"/>
    </location>
</feature>
<dbReference type="InterPro" id="IPR051533">
    <property type="entry name" value="WaaL-like"/>
</dbReference>
<accession>A0ABU1DB24</accession>
<feature type="transmembrane region" description="Helical" evidence="1">
    <location>
        <begin position="244"/>
        <end position="265"/>
    </location>
</feature>
<proteinExistence type="predicted"/>
<reference evidence="2" key="1">
    <citation type="submission" date="2020-10" db="EMBL/GenBank/DDBJ databases">
        <authorList>
            <person name="Abbas A."/>
            <person name="Razzaq R."/>
            <person name="Waqas M."/>
            <person name="Abbas N."/>
            <person name="Nielsen T.K."/>
            <person name="Hansen L.H."/>
            <person name="Hussain S."/>
            <person name="Shahid M."/>
        </authorList>
    </citation>
    <scope>NUCLEOTIDE SEQUENCE</scope>
    <source>
        <strain evidence="2">S14</strain>
    </source>
</reference>
<protein>
    <recommendedName>
        <fullName evidence="4">O-antigen ligase</fullName>
    </recommendedName>
</protein>
<evidence type="ECO:0008006" key="4">
    <source>
        <dbReference type="Google" id="ProtNLM"/>
    </source>
</evidence>
<feature type="transmembrane region" description="Helical" evidence="1">
    <location>
        <begin position="128"/>
        <end position="150"/>
    </location>
</feature>
<feature type="transmembrane region" description="Helical" evidence="1">
    <location>
        <begin position="331"/>
        <end position="351"/>
    </location>
</feature>
<feature type="transmembrane region" description="Helical" evidence="1">
    <location>
        <begin position="219"/>
        <end position="237"/>
    </location>
</feature>
<dbReference type="PANTHER" id="PTHR37422">
    <property type="entry name" value="TEICHURONIC ACID BIOSYNTHESIS PROTEIN TUAE"/>
    <property type="match status" value="1"/>
</dbReference>
<dbReference type="EMBL" id="JADBEO010000002">
    <property type="protein sequence ID" value="MDR4305324.1"/>
    <property type="molecule type" value="Genomic_DNA"/>
</dbReference>
<feature type="transmembrane region" description="Helical" evidence="1">
    <location>
        <begin position="170"/>
        <end position="188"/>
    </location>
</feature>
<feature type="transmembrane region" description="Helical" evidence="1">
    <location>
        <begin position="45"/>
        <end position="63"/>
    </location>
</feature>
<keyword evidence="1" id="KW-0812">Transmembrane</keyword>
<evidence type="ECO:0000313" key="2">
    <source>
        <dbReference type="EMBL" id="MDR4305324.1"/>
    </source>
</evidence>
<keyword evidence="3" id="KW-1185">Reference proteome</keyword>
<organism evidence="2 3">
    <name type="scientific">Chelatococcus sambhunathii</name>
    <dbReference type="NCBI Taxonomy" id="363953"/>
    <lineage>
        <taxon>Bacteria</taxon>
        <taxon>Pseudomonadati</taxon>
        <taxon>Pseudomonadota</taxon>
        <taxon>Alphaproteobacteria</taxon>
        <taxon>Hyphomicrobiales</taxon>
        <taxon>Chelatococcaceae</taxon>
        <taxon>Chelatococcus</taxon>
    </lineage>
</organism>
<gene>
    <name evidence="2" type="ORF">IHQ68_01640</name>
</gene>
<keyword evidence="1" id="KW-0472">Membrane</keyword>
<keyword evidence="1" id="KW-1133">Transmembrane helix</keyword>
<dbReference type="PANTHER" id="PTHR37422:SF21">
    <property type="entry name" value="EXOQ-LIKE PROTEIN"/>
    <property type="match status" value="1"/>
</dbReference>
<feature type="transmembrane region" description="Helical" evidence="1">
    <location>
        <begin position="195"/>
        <end position="213"/>
    </location>
</feature>